<dbReference type="EMBL" id="JBHTJP010000032">
    <property type="protein sequence ID" value="MFD0975637.1"/>
    <property type="molecule type" value="Genomic_DNA"/>
</dbReference>
<reference evidence="2" key="1">
    <citation type="journal article" date="2019" name="Int. J. Syst. Evol. Microbiol.">
        <title>The Global Catalogue of Microorganisms (GCM) 10K type strain sequencing project: providing services to taxonomists for standard genome sequencing and annotation.</title>
        <authorList>
            <consortium name="The Broad Institute Genomics Platform"/>
            <consortium name="The Broad Institute Genome Sequencing Center for Infectious Disease"/>
            <person name="Wu L."/>
            <person name="Ma J."/>
        </authorList>
    </citation>
    <scope>NUCLEOTIDE SEQUENCE [LARGE SCALE GENOMIC DNA]</scope>
    <source>
        <strain evidence="2">CCUG 60898</strain>
    </source>
</reference>
<protein>
    <submittedName>
        <fullName evidence="1">Uncharacterized protein</fullName>
    </submittedName>
</protein>
<name>A0ABW3IC47_9FLAO</name>
<sequence length="106" mass="12055">MKAFAKFGIILLIGLLSFPSTVEFAHILVGHQHEVCNNYADSHFHGKNVDCELFSFQKVSFSYPDFSSYTLFFPEEISSEIETTYLFLNTITIHAFKQRGPPELAS</sequence>
<proteinExistence type="predicted"/>
<comment type="caution">
    <text evidence="1">The sequence shown here is derived from an EMBL/GenBank/DDBJ whole genome shotgun (WGS) entry which is preliminary data.</text>
</comment>
<evidence type="ECO:0000313" key="2">
    <source>
        <dbReference type="Proteomes" id="UP001597100"/>
    </source>
</evidence>
<keyword evidence="2" id="KW-1185">Reference proteome</keyword>
<organism evidence="1 2">
    <name type="scientific">Salinimicrobium gaetbulicola</name>
    <dbReference type="NCBI Taxonomy" id="999702"/>
    <lineage>
        <taxon>Bacteria</taxon>
        <taxon>Pseudomonadati</taxon>
        <taxon>Bacteroidota</taxon>
        <taxon>Flavobacteriia</taxon>
        <taxon>Flavobacteriales</taxon>
        <taxon>Flavobacteriaceae</taxon>
        <taxon>Salinimicrobium</taxon>
    </lineage>
</organism>
<gene>
    <name evidence="1" type="ORF">ACFQ1G_02430</name>
</gene>
<accession>A0ABW3IC47</accession>
<evidence type="ECO:0000313" key="1">
    <source>
        <dbReference type="EMBL" id="MFD0975637.1"/>
    </source>
</evidence>
<dbReference type="Proteomes" id="UP001597100">
    <property type="component" value="Unassembled WGS sequence"/>
</dbReference>
<dbReference type="RefSeq" id="WP_380736679.1">
    <property type="nucleotide sequence ID" value="NZ_JBHTJP010000032.1"/>
</dbReference>